<sequence length="230" mass="25583">MATFSFTCPHCAEQKMTFDIMGVVYFSNHAGCEQRSVAAFCRNCSMSIGFIARQKPQPILNTPDFYRVFQTDGSINGMFIMVDYWPKPDIEGAPDYTSPNVSRIFQQAEANKAQKNWDAAGIMYRKVLETATKELGADLKNEGNLMKRIDLLAANGRLTKDLADWAHQVRIIGNETAHDECEPEAKDVLDLANLTRMLLVYLFELPGRVAAMRGQEEQAALPAPAPNTAG</sequence>
<keyword evidence="3" id="KW-1185">Reference proteome</keyword>
<evidence type="ECO:0000313" key="3">
    <source>
        <dbReference type="Proteomes" id="UP001523528"/>
    </source>
</evidence>
<name>A0ABT1F1I5_9PROT</name>
<feature type="domain" description="DUF4145" evidence="1">
    <location>
        <begin position="116"/>
        <end position="195"/>
    </location>
</feature>
<organism evidence="2 3">
    <name type="scientific">Acetobacter lambici</name>
    <dbReference type="NCBI Taxonomy" id="1332824"/>
    <lineage>
        <taxon>Bacteria</taxon>
        <taxon>Pseudomonadati</taxon>
        <taxon>Pseudomonadota</taxon>
        <taxon>Alphaproteobacteria</taxon>
        <taxon>Acetobacterales</taxon>
        <taxon>Acetobacteraceae</taxon>
        <taxon>Acetobacter</taxon>
    </lineage>
</organism>
<evidence type="ECO:0000259" key="1">
    <source>
        <dbReference type="Pfam" id="PF13643"/>
    </source>
</evidence>
<dbReference type="RefSeq" id="WP_165992061.1">
    <property type="nucleotide sequence ID" value="NZ_JAMYZY010000020.1"/>
</dbReference>
<reference evidence="2 3" key="1">
    <citation type="submission" date="2022-06" db="EMBL/GenBank/DDBJ databases">
        <title>Acetobacer genomes from food samples.</title>
        <authorList>
            <person name="Sombolestani A."/>
        </authorList>
    </citation>
    <scope>NUCLEOTIDE SEQUENCE [LARGE SCALE GENOMIC DNA]</scope>
    <source>
        <strain evidence="2 3">R-83285</strain>
    </source>
</reference>
<dbReference type="Pfam" id="PF13643">
    <property type="entry name" value="DUF4145"/>
    <property type="match status" value="1"/>
</dbReference>
<dbReference type="Proteomes" id="UP001523528">
    <property type="component" value="Unassembled WGS sequence"/>
</dbReference>
<dbReference type="InterPro" id="IPR025285">
    <property type="entry name" value="DUF4145"/>
</dbReference>
<comment type="caution">
    <text evidence="2">The sequence shown here is derived from an EMBL/GenBank/DDBJ whole genome shotgun (WGS) entry which is preliminary data.</text>
</comment>
<protein>
    <submittedName>
        <fullName evidence="2">DUF4145 domain-containing protein</fullName>
    </submittedName>
</protein>
<gene>
    <name evidence="2" type="ORF">NKW50_10655</name>
</gene>
<proteinExistence type="predicted"/>
<accession>A0ABT1F1I5</accession>
<dbReference type="EMBL" id="JAMYZZ010000020">
    <property type="protein sequence ID" value="MCP1259050.1"/>
    <property type="molecule type" value="Genomic_DNA"/>
</dbReference>
<evidence type="ECO:0000313" key="2">
    <source>
        <dbReference type="EMBL" id="MCP1259050.1"/>
    </source>
</evidence>